<evidence type="ECO:0000313" key="1">
    <source>
        <dbReference type="EMBL" id="PQA72233.1"/>
    </source>
</evidence>
<gene>
    <name evidence="1" type="ORF">C3731_17710</name>
</gene>
<name>A0A2S7IW44_9HYPH</name>
<comment type="caution">
    <text evidence="1">The sequence shown here is derived from an EMBL/GenBank/DDBJ whole genome shotgun (WGS) entry which is preliminary data.</text>
</comment>
<proteinExistence type="predicted"/>
<keyword evidence="2" id="KW-1185">Reference proteome</keyword>
<dbReference type="RefSeq" id="WP_104756939.1">
    <property type="nucleotide sequence ID" value="NZ_PTRC01000033.1"/>
</dbReference>
<reference evidence="1 2" key="1">
    <citation type="submission" date="2018-02" db="EMBL/GenBank/DDBJ databases">
        <title>Draft genome sequence of Ochrobactrum oryzae found in Brazil.</title>
        <authorList>
            <person name="Cerdeira L."/>
            <person name="Andrade F."/>
            <person name="Zacariotto T."/>
            <person name="Barbosa B."/>
            <person name="Santos S."/>
            <person name="Cassetari V."/>
            <person name="Lincopan N."/>
        </authorList>
    </citation>
    <scope>NUCLEOTIDE SEQUENCE [LARGE SCALE GENOMIC DNA]</scope>
    <source>
        <strain evidence="1 2">OA447</strain>
    </source>
</reference>
<accession>A0A2S7IW44</accession>
<sequence length="151" mass="17220">MTNRMVLGQVQGRQLLRITPPGVDAFNLASRCTFSSDGDYLKVHHVIDSDVAFHGGNQQNYAQGWTFPALGYIPFGFISISHRSTNRIFYPNDRYPATTEFSNFWGWMLQDGKVFVWRDNPPNSPGYLGTYFVRIIVFKNRADSFIGFTPP</sequence>
<dbReference type="Proteomes" id="UP000238493">
    <property type="component" value="Unassembled WGS sequence"/>
</dbReference>
<evidence type="ECO:0000313" key="2">
    <source>
        <dbReference type="Proteomes" id="UP000238493"/>
    </source>
</evidence>
<protein>
    <submittedName>
        <fullName evidence="1">Uncharacterized protein</fullName>
    </submittedName>
</protein>
<organism evidence="1 2">
    <name type="scientific">Brucella oryzae</name>
    <dbReference type="NCBI Taxonomy" id="335286"/>
    <lineage>
        <taxon>Bacteria</taxon>
        <taxon>Pseudomonadati</taxon>
        <taxon>Pseudomonadota</taxon>
        <taxon>Alphaproteobacteria</taxon>
        <taxon>Hyphomicrobiales</taxon>
        <taxon>Brucellaceae</taxon>
        <taxon>Brucella/Ochrobactrum group</taxon>
        <taxon>Brucella</taxon>
    </lineage>
</organism>
<dbReference type="AlphaFoldDB" id="A0A2S7IW44"/>
<dbReference type="EMBL" id="PTRC01000033">
    <property type="protein sequence ID" value="PQA72233.1"/>
    <property type="molecule type" value="Genomic_DNA"/>
</dbReference>